<evidence type="ECO:0000313" key="4">
    <source>
        <dbReference type="Proteomes" id="UP000319801"/>
    </source>
</evidence>
<feature type="region of interest" description="Disordered" evidence="2">
    <location>
        <begin position="116"/>
        <end position="147"/>
    </location>
</feature>
<dbReference type="GO" id="GO:0036064">
    <property type="term" value="C:ciliary basal body"/>
    <property type="evidence" value="ECO:0007669"/>
    <property type="project" value="TreeGrafter"/>
</dbReference>
<dbReference type="AlphaFoldDB" id="A0A556U953"/>
<proteinExistence type="predicted"/>
<feature type="compositionally biased region" description="Pro residues" evidence="2">
    <location>
        <begin position="122"/>
        <end position="140"/>
    </location>
</feature>
<organism evidence="3 4">
    <name type="scientific">Bagarius yarrelli</name>
    <name type="common">Goonch</name>
    <name type="synonym">Bagrus yarrelli</name>
    <dbReference type="NCBI Taxonomy" id="175774"/>
    <lineage>
        <taxon>Eukaryota</taxon>
        <taxon>Metazoa</taxon>
        <taxon>Chordata</taxon>
        <taxon>Craniata</taxon>
        <taxon>Vertebrata</taxon>
        <taxon>Euteleostomi</taxon>
        <taxon>Actinopterygii</taxon>
        <taxon>Neopterygii</taxon>
        <taxon>Teleostei</taxon>
        <taxon>Ostariophysi</taxon>
        <taxon>Siluriformes</taxon>
        <taxon>Sisoridae</taxon>
        <taxon>Sisorinae</taxon>
        <taxon>Bagarius</taxon>
    </lineage>
</organism>
<feature type="compositionally biased region" description="Low complexity" evidence="2">
    <location>
        <begin position="829"/>
        <end position="846"/>
    </location>
</feature>
<feature type="region of interest" description="Disordered" evidence="2">
    <location>
        <begin position="258"/>
        <end position="330"/>
    </location>
</feature>
<sequence>MQNTLGRPLHHRNASLGFMFIYRGASKRGKNRENLEETSRFPTGKVEAMRPAATLTELLSTDQSQESLKGAPTLIPAASSSPSFAVQQANAMLQDLSKLKDEMKNLIQTADAFPVKSAEPSHPAPPTLACPPPQPPPPVSMPSEQVDEVSPKAIRLLRPKQLQNSHLPASMFEDAEHVLRQVRQKRKVLEENLQAVLRAKDGEVLHTQLEALSNNRDASKELRIKKTVDAWINTLSKEIQDELAQHGSVVQMTAVERDSVAAGGSAQRDRSSRSRNTAGKEPGGLGRERKGAVAAARRKTSHGVSSRPQAVNTQASSQERSASFRNSAEQHPQAVQSAALTFLGDEEYLTKVYGKALYEGHRRTLKKGPYLRFSSPTPKSKMQRPKIIESVKGVKMKSCKTQTRVSEARAASLRQPVSSEAQYLFSPCSPIQEHQPGSLLKGYLMPMAIPLGKPRVDVQATVPSRVIISDKPATVVTSCPPAPKVAPLIRKPKTLLLEVQSEPKKPAPHLQIQVQPSVNIQSVSEQSSPSSPSPPSPSPAFQTRLDGQEFKNKADENDAFPGTNISEVADSSQEPEIDGDIPDPPIELHGLPSPPVALYHGPTFPPQPSQPISLTQPILTAIQHRDTLEGRLVDWVEQQLMARMISGIFPRSVQTDPAGQLEPEDSIISDTNVETAGGLRLAVDAGMPVDAELIQQYVNEVLTDLICQTLGQREGPREPPGPASTQDTHIQQESSVPTPVPTPEPSLDESSPGLREALPPIRTPDLSEHHSPAQSPRDFQHAQPQQPVLLGTHEEEEKEANIYPFSPDPSKPQNPPTDTVERINPAPPESLSAKESSSNSSTSITETETEPETSARHISEGELLLNCGQMAAVRALAEEGFTLQNLMTSFNSSLHGIQDMDYDPPSEGEVVRRPLVSAHRDPILSLLSRMDQGPLGQLQQPARWWDDDSSGEVSEGQRLVLTEAQEKVMIGHSLIPQHQSVQPSSDKSPHATPSSPGQSQPQHTEAEGAQQAEEDLELMSAELLSSQRDSQSPTISTLDGDCDSFSDMF</sequence>
<feature type="compositionally biased region" description="Polar residues" evidence="2">
    <location>
        <begin position="723"/>
        <end position="732"/>
    </location>
</feature>
<feature type="region of interest" description="Disordered" evidence="2">
    <location>
        <begin position="978"/>
        <end position="1049"/>
    </location>
</feature>
<dbReference type="GO" id="GO:0005814">
    <property type="term" value="C:centriole"/>
    <property type="evidence" value="ECO:0007669"/>
    <property type="project" value="TreeGrafter"/>
</dbReference>
<feature type="region of interest" description="Disordered" evidence="2">
    <location>
        <begin position="711"/>
        <end position="857"/>
    </location>
</feature>
<dbReference type="GO" id="GO:0007224">
    <property type="term" value="P:smoothened signaling pathway"/>
    <property type="evidence" value="ECO:0007669"/>
    <property type="project" value="InterPro"/>
</dbReference>
<feature type="compositionally biased region" description="Polar residues" evidence="2">
    <location>
        <begin position="302"/>
        <end position="330"/>
    </location>
</feature>
<feature type="region of interest" description="Disordered" evidence="2">
    <location>
        <begin position="520"/>
        <end position="608"/>
    </location>
</feature>
<comment type="caution">
    <text evidence="3">The sequence shown here is derived from an EMBL/GenBank/DDBJ whole genome shotgun (WGS) entry which is preliminary data.</text>
</comment>
<protein>
    <submittedName>
        <fullName evidence="3">Protein TALPID3</fullName>
    </submittedName>
</protein>
<gene>
    <name evidence="3" type="ORF">Baya_8802</name>
</gene>
<feature type="compositionally biased region" description="Pro residues" evidence="2">
    <location>
        <begin position="806"/>
        <end position="815"/>
    </location>
</feature>
<dbReference type="EMBL" id="VCAZ01000065">
    <property type="protein sequence ID" value="TSO25179.1"/>
    <property type="molecule type" value="Genomic_DNA"/>
</dbReference>
<feature type="compositionally biased region" description="Polar residues" evidence="2">
    <location>
        <begin position="563"/>
        <end position="572"/>
    </location>
</feature>
<evidence type="ECO:0000256" key="2">
    <source>
        <dbReference type="SAM" id="MobiDB-lite"/>
    </source>
</evidence>
<dbReference type="Proteomes" id="UP000319801">
    <property type="component" value="Unassembled WGS sequence"/>
</dbReference>
<keyword evidence="4" id="KW-1185">Reference proteome</keyword>
<dbReference type="PANTHER" id="PTHR15721">
    <property type="entry name" value="KIAA0586 PROTEIN"/>
    <property type="match status" value="1"/>
</dbReference>
<dbReference type="Pfam" id="PF15324">
    <property type="entry name" value="TALPID3"/>
    <property type="match status" value="1"/>
</dbReference>
<dbReference type="OrthoDB" id="10057439at2759"/>
<feature type="compositionally biased region" description="Basic and acidic residues" evidence="2">
    <location>
        <begin position="546"/>
        <end position="556"/>
    </location>
</feature>
<accession>A0A556U953</accession>
<evidence type="ECO:0000256" key="1">
    <source>
        <dbReference type="SAM" id="Coils"/>
    </source>
</evidence>
<name>A0A556U953_BAGYA</name>
<feature type="compositionally biased region" description="Polar residues" evidence="2">
    <location>
        <begin position="978"/>
        <end position="1003"/>
    </location>
</feature>
<feature type="coiled-coil region" evidence="1">
    <location>
        <begin position="172"/>
        <end position="199"/>
    </location>
</feature>
<keyword evidence="1" id="KW-0175">Coiled coil</keyword>
<dbReference type="InterPro" id="IPR029246">
    <property type="entry name" value="TALPID3"/>
</dbReference>
<feature type="compositionally biased region" description="Polar residues" evidence="2">
    <location>
        <begin position="1023"/>
        <end position="1037"/>
    </location>
</feature>
<dbReference type="PANTHER" id="PTHR15721:SF2">
    <property type="entry name" value="PROTEIN TALPID3"/>
    <property type="match status" value="1"/>
</dbReference>
<evidence type="ECO:0000313" key="3">
    <source>
        <dbReference type="EMBL" id="TSO25179.1"/>
    </source>
</evidence>
<reference evidence="3 4" key="1">
    <citation type="journal article" date="2019" name="Genome Biol. Evol.">
        <title>Whole-Genome Sequencing of the Giant Devil Catfish, Bagarius yarrelli.</title>
        <authorList>
            <person name="Jiang W."/>
            <person name="Lv Y."/>
            <person name="Cheng L."/>
            <person name="Yang K."/>
            <person name="Chao B."/>
            <person name="Wang X."/>
            <person name="Li Y."/>
            <person name="Pan X."/>
            <person name="You X."/>
            <person name="Zhang Y."/>
            <person name="Yang J."/>
            <person name="Li J."/>
            <person name="Zhang X."/>
            <person name="Liu S."/>
            <person name="Sun C."/>
            <person name="Yang J."/>
            <person name="Shi Q."/>
        </authorList>
    </citation>
    <scope>NUCLEOTIDE SEQUENCE [LARGE SCALE GENOMIC DNA]</scope>
    <source>
        <strain evidence="3">JWS20170419001</strain>
        <tissue evidence="3">Muscle</tissue>
    </source>
</reference>
<feature type="compositionally biased region" description="Acidic residues" evidence="2">
    <location>
        <begin position="1040"/>
        <end position="1049"/>
    </location>
</feature>